<keyword evidence="2" id="KW-1185">Reference proteome</keyword>
<organism evidence="1 2">
    <name type="scientific">Riccia fluitans</name>
    <dbReference type="NCBI Taxonomy" id="41844"/>
    <lineage>
        <taxon>Eukaryota</taxon>
        <taxon>Viridiplantae</taxon>
        <taxon>Streptophyta</taxon>
        <taxon>Embryophyta</taxon>
        <taxon>Marchantiophyta</taxon>
        <taxon>Marchantiopsida</taxon>
        <taxon>Marchantiidae</taxon>
        <taxon>Marchantiales</taxon>
        <taxon>Ricciaceae</taxon>
        <taxon>Riccia</taxon>
    </lineage>
</organism>
<evidence type="ECO:0000313" key="1">
    <source>
        <dbReference type="EMBL" id="KAL2633741.1"/>
    </source>
</evidence>
<reference evidence="1 2" key="1">
    <citation type="submission" date="2024-09" db="EMBL/GenBank/DDBJ databases">
        <title>Chromosome-scale assembly of Riccia fluitans.</title>
        <authorList>
            <person name="Paukszto L."/>
            <person name="Sawicki J."/>
            <person name="Karawczyk K."/>
            <person name="Piernik-Szablinska J."/>
            <person name="Szczecinska M."/>
            <person name="Mazdziarz M."/>
        </authorList>
    </citation>
    <scope>NUCLEOTIDE SEQUENCE [LARGE SCALE GENOMIC DNA]</scope>
    <source>
        <strain evidence="1">Rf_01</strain>
        <tissue evidence="1">Aerial parts of the thallus</tissue>
    </source>
</reference>
<dbReference type="EMBL" id="JBHFFA010000003">
    <property type="protein sequence ID" value="KAL2633741.1"/>
    <property type="molecule type" value="Genomic_DNA"/>
</dbReference>
<comment type="caution">
    <text evidence="1">The sequence shown here is derived from an EMBL/GenBank/DDBJ whole genome shotgun (WGS) entry which is preliminary data.</text>
</comment>
<gene>
    <name evidence="1" type="ORF">R1flu_005220</name>
</gene>
<name>A0ABD1YT26_9MARC</name>
<accession>A0ABD1YT26</accession>
<evidence type="ECO:0000313" key="2">
    <source>
        <dbReference type="Proteomes" id="UP001605036"/>
    </source>
</evidence>
<protein>
    <submittedName>
        <fullName evidence="1">Uncharacterized protein</fullName>
    </submittedName>
</protein>
<dbReference type="Proteomes" id="UP001605036">
    <property type="component" value="Unassembled WGS sequence"/>
</dbReference>
<sequence length="128" mass="14544">MVHLGNCMGLTYTDKILKANARSRNNKERISGFIEEVKKLSRLIKDALASLVYVKDVLEANEQRITKLTEEKAAVAVLQVKRDTEASQWIAELRVAQETSERTITRQRSKIEELVASLQTMQWELGVA</sequence>
<proteinExistence type="predicted"/>
<dbReference type="AlphaFoldDB" id="A0ABD1YT26"/>